<gene>
    <name evidence="11" type="ORF">RJ640_012496</name>
</gene>
<dbReference type="AlphaFoldDB" id="A0AA88U1M5"/>
<feature type="non-terminal residue" evidence="11">
    <location>
        <position position="416"/>
    </location>
</feature>
<name>A0AA88U1M5_9ASTE</name>
<accession>A0AA88U1M5</accession>
<dbReference type="InterPro" id="IPR012677">
    <property type="entry name" value="Nucleotide-bd_a/b_plait_sf"/>
</dbReference>
<dbReference type="PROSITE" id="PS50102">
    <property type="entry name" value="RRM"/>
    <property type="match status" value="1"/>
</dbReference>
<dbReference type="GO" id="GO:0003729">
    <property type="term" value="F:mRNA binding"/>
    <property type="evidence" value="ECO:0007669"/>
    <property type="project" value="TreeGrafter"/>
</dbReference>
<dbReference type="InterPro" id="IPR035979">
    <property type="entry name" value="RBD_domain_sf"/>
</dbReference>
<dbReference type="GO" id="GO:0005654">
    <property type="term" value="C:nucleoplasm"/>
    <property type="evidence" value="ECO:0007669"/>
    <property type="project" value="UniProtKB-SubCell"/>
</dbReference>
<evidence type="ECO:0000313" key="11">
    <source>
        <dbReference type="EMBL" id="KAK2968653.1"/>
    </source>
</evidence>
<dbReference type="CDD" id="cd12291">
    <property type="entry name" value="RRM1_La"/>
    <property type="match status" value="1"/>
</dbReference>
<evidence type="ECO:0000256" key="1">
    <source>
        <dbReference type="ARBA" id="ARBA00004604"/>
    </source>
</evidence>
<feature type="compositionally biased region" description="Basic and acidic residues" evidence="7">
    <location>
        <begin position="182"/>
        <end position="192"/>
    </location>
</feature>
<dbReference type="InterPro" id="IPR014886">
    <property type="entry name" value="La_xRRM"/>
</dbReference>
<dbReference type="Gene3D" id="3.30.70.330">
    <property type="match status" value="2"/>
</dbReference>
<evidence type="ECO:0000256" key="2">
    <source>
        <dbReference type="ARBA" id="ARBA00004642"/>
    </source>
</evidence>
<dbReference type="InterPro" id="IPR006630">
    <property type="entry name" value="La_HTH"/>
</dbReference>
<protein>
    <recommendedName>
        <fullName evidence="13">La protein 1</fullName>
    </recommendedName>
</protein>
<dbReference type="PANTHER" id="PTHR22792">
    <property type="entry name" value="LUPUS LA PROTEIN-RELATED"/>
    <property type="match status" value="1"/>
</dbReference>
<dbReference type="Pfam" id="PF08777">
    <property type="entry name" value="RRM_3"/>
    <property type="match status" value="1"/>
</dbReference>
<proteinExistence type="predicted"/>
<dbReference type="Proteomes" id="UP001187471">
    <property type="component" value="Unassembled WGS sequence"/>
</dbReference>
<dbReference type="SUPFAM" id="SSF54928">
    <property type="entry name" value="RNA-binding domain, RBD"/>
    <property type="match status" value="1"/>
</dbReference>
<dbReference type="SUPFAM" id="SSF46785">
    <property type="entry name" value="Winged helix' DNA-binding domain"/>
    <property type="match status" value="1"/>
</dbReference>
<dbReference type="PROSITE" id="PS51939">
    <property type="entry name" value="XRRM"/>
    <property type="match status" value="1"/>
</dbReference>
<dbReference type="InterPro" id="IPR045180">
    <property type="entry name" value="La_dom_prot"/>
</dbReference>
<evidence type="ECO:0000256" key="3">
    <source>
        <dbReference type="ARBA" id="ARBA00022884"/>
    </source>
</evidence>
<dbReference type="GO" id="GO:1990904">
    <property type="term" value="C:ribonucleoprotein complex"/>
    <property type="evidence" value="ECO:0007669"/>
    <property type="project" value="UniProtKB-UniRule"/>
</dbReference>
<comment type="subcellular location">
    <subcellularLocation>
        <location evidence="1">Nucleus</location>
        <location evidence="1">Nucleolus</location>
    </subcellularLocation>
    <subcellularLocation>
        <location evidence="2">Nucleus</location>
        <location evidence="2">Nucleoplasm</location>
    </subcellularLocation>
</comment>
<keyword evidence="3 6" id="KW-0694">RNA-binding</keyword>
<evidence type="ECO:0008006" key="13">
    <source>
        <dbReference type="Google" id="ProtNLM"/>
    </source>
</evidence>
<sequence length="416" mass="46226">MQVEFYFSDSNLPRDKFLMSTISESEDGMISFALICSFSRMRTHLGLGDAKPEDVSEDTVKAVAETLRTSTFLKVSEDGKKIGRAKELPKPEEIIEQLDVRTIAALPLQYDSKLEDVEFFFTQIAKVNSVRLPRHVADKRLFCGTALIEFSTEEDAAKVLTQSLAYEGVELELKPKKDFDAERAKQAEEVDNSHSQAGPNSKNSPNSEANYPKGVLIAFKLKSISAGSQDSACENAVVHETNTALESPENHTEGCERNGSENVKDDEENLRENVEKENEEKVDEKTSLDSEEAEDGKKSIGSPMQKDDDKAACNRKTFAETYEDNMDVVVREDLKSLFQKFGSVNIIHHKPSKFVDFKMGADSGCIRFGDAEAAQKARASAVLAEEGGLLVKNYIATLDPVTGRHQTMFFILFGDF</sequence>
<dbReference type="InterPro" id="IPR036390">
    <property type="entry name" value="WH_DNA-bd_sf"/>
</dbReference>
<dbReference type="GO" id="GO:0005730">
    <property type="term" value="C:nucleolus"/>
    <property type="evidence" value="ECO:0007669"/>
    <property type="project" value="UniProtKB-SubCell"/>
</dbReference>
<keyword evidence="12" id="KW-1185">Reference proteome</keyword>
<comment type="caution">
    <text evidence="11">The sequence shown here is derived from an EMBL/GenBank/DDBJ whole genome shotgun (WGS) entry which is preliminary data.</text>
</comment>
<comment type="function">
    <text evidence="5">Binds to the 3' poly(U) terminus of nascent RNA polymerase III transcripts, protecting them from exonuclease digestion and facilitating their folding and maturation.</text>
</comment>
<dbReference type="Pfam" id="PF00076">
    <property type="entry name" value="RRM_1"/>
    <property type="match status" value="1"/>
</dbReference>
<evidence type="ECO:0000313" key="12">
    <source>
        <dbReference type="Proteomes" id="UP001187471"/>
    </source>
</evidence>
<evidence type="ECO:0000259" key="8">
    <source>
        <dbReference type="PROSITE" id="PS50102"/>
    </source>
</evidence>
<dbReference type="EMBL" id="JAVXUO010002897">
    <property type="protein sequence ID" value="KAK2968653.1"/>
    <property type="molecule type" value="Genomic_DNA"/>
</dbReference>
<feature type="domain" description="HTH La-type RNA-binding" evidence="9">
    <location>
        <begin position="1"/>
        <end position="92"/>
    </location>
</feature>
<dbReference type="FunFam" id="1.10.10.10:FF:000795">
    <property type="entry name" value="La protein 2"/>
    <property type="match status" value="1"/>
</dbReference>
<keyword evidence="4" id="KW-0539">Nucleus</keyword>
<evidence type="ECO:0000256" key="7">
    <source>
        <dbReference type="SAM" id="MobiDB-lite"/>
    </source>
</evidence>
<feature type="domain" description="XRRM" evidence="10">
    <location>
        <begin position="307"/>
        <end position="416"/>
    </location>
</feature>
<feature type="domain" description="RRM" evidence="8">
    <location>
        <begin position="99"/>
        <end position="186"/>
    </location>
</feature>
<dbReference type="PRINTS" id="PR00302">
    <property type="entry name" value="LUPUSLA"/>
</dbReference>
<dbReference type="Pfam" id="PF05383">
    <property type="entry name" value="La"/>
    <property type="match status" value="1"/>
</dbReference>
<dbReference type="InterPro" id="IPR002344">
    <property type="entry name" value="Lupus_La"/>
</dbReference>
<evidence type="ECO:0000259" key="9">
    <source>
        <dbReference type="PROSITE" id="PS50961"/>
    </source>
</evidence>
<evidence type="ECO:0000259" key="10">
    <source>
        <dbReference type="PROSITE" id="PS51939"/>
    </source>
</evidence>
<evidence type="ECO:0000256" key="5">
    <source>
        <dbReference type="ARBA" id="ARBA00057261"/>
    </source>
</evidence>
<evidence type="ECO:0000256" key="4">
    <source>
        <dbReference type="ARBA" id="ARBA00023242"/>
    </source>
</evidence>
<dbReference type="InterPro" id="IPR036388">
    <property type="entry name" value="WH-like_DNA-bd_sf"/>
</dbReference>
<evidence type="ECO:0000256" key="6">
    <source>
        <dbReference type="PROSITE-ProRule" id="PRU00332"/>
    </source>
</evidence>
<dbReference type="Gene3D" id="1.10.10.10">
    <property type="entry name" value="Winged helix-like DNA-binding domain superfamily/Winged helix DNA-binding domain"/>
    <property type="match status" value="1"/>
</dbReference>
<dbReference type="SMART" id="SM00715">
    <property type="entry name" value="LA"/>
    <property type="match status" value="1"/>
</dbReference>
<reference evidence="11" key="1">
    <citation type="submission" date="2022-12" db="EMBL/GenBank/DDBJ databases">
        <title>Draft genome assemblies for two species of Escallonia (Escalloniales).</title>
        <authorList>
            <person name="Chanderbali A."/>
            <person name="Dervinis C."/>
            <person name="Anghel I."/>
            <person name="Soltis D."/>
            <person name="Soltis P."/>
            <person name="Zapata F."/>
        </authorList>
    </citation>
    <scope>NUCLEOTIDE SEQUENCE</scope>
    <source>
        <strain evidence="11">UCBG92.1500</strain>
        <tissue evidence="11">Leaf</tissue>
    </source>
</reference>
<feature type="region of interest" description="Disordered" evidence="7">
    <location>
        <begin position="243"/>
        <end position="312"/>
    </location>
</feature>
<feature type="compositionally biased region" description="Polar residues" evidence="7">
    <location>
        <begin position="193"/>
        <end position="209"/>
    </location>
</feature>
<dbReference type="InterPro" id="IPR000504">
    <property type="entry name" value="RRM_dom"/>
</dbReference>
<dbReference type="PROSITE" id="PS50961">
    <property type="entry name" value="HTH_LA"/>
    <property type="match status" value="1"/>
</dbReference>
<feature type="compositionally biased region" description="Basic and acidic residues" evidence="7">
    <location>
        <begin position="270"/>
        <end position="288"/>
    </location>
</feature>
<organism evidence="11 12">
    <name type="scientific">Escallonia rubra</name>
    <dbReference type="NCBI Taxonomy" id="112253"/>
    <lineage>
        <taxon>Eukaryota</taxon>
        <taxon>Viridiplantae</taxon>
        <taxon>Streptophyta</taxon>
        <taxon>Embryophyta</taxon>
        <taxon>Tracheophyta</taxon>
        <taxon>Spermatophyta</taxon>
        <taxon>Magnoliopsida</taxon>
        <taxon>eudicotyledons</taxon>
        <taxon>Gunneridae</taxon>
        <taxon>Pentapetalae</taxon>
        <taxon>asterids</taxon>
        <taxon>campanulids</taxon>
        <taxon>Escalloniales</taxon>
        <taxon>Escalloniaceae</taxon>
        <taxon>Escallonia</taxon>
    </lineage>
</organism>
<dbReference type="GO" id="GO:0006396">
    <property type="term" value="P:RNA processing"/>
    <property type="evidence" value="ECO:0007669"/>
    <property type="project" value="InterPro"/>
</dbReference>
<dbReference type="PANTHER" id="PTHR22792:SF140">
    <property type="entry name" value="ACHILLES, ISOFORM A"/>
    <property type="match status" value="1"/>
</dbReference>
<feature type="region of interest" description="Disordered" evidence="7">
    <location>
        <begin position="182"/>
        <end position="209"/>
    </location>
</feature>
<dbReference type="CDD" id="cd08030">
    <property type="entry name" value="LA_like_plant"/>
    <property type="match status" value="1"/>
</dbReference>
<feature type="compositionally biased region" description="Basic and acidic residues" evidence="7">
    <location>
        <begin position="248"/>
        <end position="263"/>
    </location>
</feature>